<feature type="compositionally biased region" description="Low complexity" evidence="1">
    <location>
        <begin position="34"/>
        <end position="45"/>
    </location>
</feature>
<dbReference type="eggNOG" id="ENOG5032ZGA">
    <property type="taxonomic scope" value="Bacteria"/>
</dbReference>
<sequence length="194" mass="21489">MSFMQRWSRRKHESAHQAPQEPAVDETESDEAAETAPEPSTRAAALIPGYDPERPLDEQLPDPDALGAGDDFRAFLLPGVGDMLKRRALRRMFKVGNYNVRDGLDDYDDDYSQLTQMAPETGERMRQWLRQERDKVLSPDDPASEPSTVQPADPAAEDDANATSPEDVAQTERSALADEEKAPNDPLRPPGAST</sequence>
<dbReference type="STRING" id="290398.Csal_1911"/>
<keyword evidence="3" id="KW-1185">Reference proteome</keyword>
<dbReference type="AlphaFoldDB" id="Q1QW95"/>
<feature type="compositionally biased region" description="Acidic residues" evidence="1">
    <location>
        <begin position="23"/>
        <end position="33"/>
    </location>
</feature>
<dbReference type="KEGG" id="csa:Csal_1911"/>
<dbReference type="HOGENOM" id="CLU_1347360_0_0_6"/>
<protein>
    <recommendedName>
        <fullName evidence="4">DUF3306 domain-containing protein</fullName>
    </recommendedName>
</protein>
<organism evidence="2 3">
    <name type="scientific">Chromohalobacter israelensis (strain ATCC BAA-138 / DSM 3043 / CIP 106854 / NCIMB 13768 / 1H11)</name>
    <name type="common">Chromohalobacter salexigens</name>
    <dbReference type="NCBI Taxonomy" id="290398"/>
    <lineage>
        <taxon>Bacteria</taxon>
        <taxon>Pseudomonadati</taxon>
        <taxon>Pseudomonadota</taxon>
        <taxon>Gammaproteobacteria</taxon>
        <taxon>Oceanospirillales</taxon>
        <taxon>Halomonadaceae</taxon>
        <taxon>Chromohalobacter</taxon>
    </lineage>
</organism>
<reference evidence="2 3" key="1">
    <citation type="journal article" date="2011" name="Stand. Genomic Sci.">
        <title>Complete genome sequence of the halophilic and highly halotolerant Chromohalobacter salexigens type strain (1H11(T)).</title>
        <authorList>
            <person name="Copeland A."/>
            <person name="O'Connor K."/>
            <person name="Lucas S."/>
            <person name="Lapidus A."/>
            <person name="Berry K.W."/>
            <person name="Detter J.C."/>
            <person name="Del Rio T.G."/>
            <person name="Hammon N."/>
            <person name="Dalin E."/>
            <person name="Tice H."/>
            <person name="Pitluck S."/>
            <person name="Bruce D."/>
            <person name="Goodwin L."/>
            <person name="Han C."/>
            <person name="Tapia R."/>
            <person name="Saunders E."/>
            <person name="Schmutz J."/>
            <person name="Brettin T."/>
            <person name="Larimer F."/>
            <person name="Land M."/>
            <person name="Hauser L."/>
            <person name="Vargas C."/>
            <person name="Nieto J.J."/>
            <person name="Kyrpides N.C."/>
            <person name="Ivanova N."/>
            <person name="Goker M."/>
            <person name="Klenk H.P."/>
            <person name="Csonka L.N."/>
            <person name="Woyke T."/>
        </authorList>
    </citation>
    <scope>NUCLEOTIDE SEQUENCE [LARGE SCALE GENOMIC DNA]</scope>
    <source>
        <strain evidence="3">ATCC BAA-138 / DSM 3043 / CIP 106854 / NCIMB 13768 / 1H11</strain>
    </source>
</reference>
<evidence type="ECO:0000256" key="1">
    <source>
        <dbReference type="SAM" id="MobiDB-lite"/>
    </source>
</evidence>
<gene>
    <name evidence="2" type="ordered locus">Csal_1911</name>
</gene>
<dbReference type="GeneID" id="95334627"/>
<accession>Q1QW95</accession>
<dbReference type="EMBL" id="CP000285">
    <property type="protein sequence ID" value="ABE59263.1"/>
    <property type="molecule type" value="Genomic_DNA"/>
</dbReference>
<feature type="region of interest" description="Disordered" evidence="1">
    <location>
        <begin position="1"/>
        <end position="71"/>
    </location>
</feature>
<dbReference type="RefSeq" id="WP_011507209.1">
    <property type="nucleotide sequence ID" value="NC_007963.1"/>
</dbReference>
<dbReference type="Pfam" id="PF11748">
    <property type="entry name" value="DUF3306"/>
    <property type="match status" value="1"/>
</dbReference>
<dbReference type="Proteomes" id="UP000000239">
    <property type="component" value="Chromosome"/>
</dbReference>
<evidence type="ECO:0000313" key="3">
    <source>
        <dbReference type="Proteomes" id="UP000000239"/>
    </source>
</evidence>
<feature type="region of interest" description="Disordered" evidence="1">
    <location>
        <begin position="118"/>
        <end position="194"/>
    </location>
</feature>
<name>Q1QW95_CHRI1</name>
<feature type="compositionally biased region" description="Basic and acidic residues" evidence="1">
    <location>
        <begin position="121"/>
        <end position="138"/>
    </location>
</feature>
<proteinExistence type="predicted"/>
<evidence type="ECO:0000313" key="2">
    <source>
        <dbReference type="EMBL" id="ABE59263.1"/>
    </source>
</evidence>
<evidence type="ECO:0008006" key="4">
    <source>
        <dbReference type="Google" id="ProtNLM"/>
    </source>
</evidence>
<dbReference type="InterPro" id="IPR021735">
    <property type="entry name" value="DUF3306"/>
</dbReference>